<reference evidence="6 7" key="1">
    <citation type="submission" date="2019-02" db="EMBL/GenBank/DDBJ databases">
        <title>Haloarcula mannanilyticum sp. nov., a mannan degrading haloarchaeon isolated from commercial salt.</title>
        <authorList>
            <person name="Enomoto S."/>
            <person name="Shimane Y."/>
            <person name="Kamekura M."/>
            <person name="Ito T."/>
            <person name="Moriya O."/>
            <person name="Ihara K."/>
            <person name="Takahashi-Ando N."/>
            <person name="Fukushima Y."/>
            <person name="Yoshida Y."/>
            <person name="Usama R."/>
            <person name="Takai K."/>
            <person name="Minegishi H."/>
        </authorList>
    </citation>
    <scope>NUCLEOTIDE SEQUENCE [LARGE SCALE GENOMIC DNA]</scope>
    <source>
        <strain evidence="6 7">MD130-1</strain>
    </source>
</reference>
<protein>
    <submittedName>
        <fullName evidence="6">Uncharacterized protein</fullName>
    </submittedName>
</protein>
<dbReference type="AlphaFoldDB" id="A0A4C2EMY2"/>
<sequence>MDTDVVDTLRQPEYTGENRCEPCTVLNLAIAMILGSAIARKSKLGGIIGFGISVGLIYLRGYLVPGTPTFTKRYLPAEVLRWFGKDPEPELATGFADIKTGNNASPDNKAAVESTGGMKADGEMATDNVPTNGHDTSADEQPPSEEDLELFFTKHGILEPCSDSDDLCLTDTFQTAWLDEIDSLNTTEITASLIADTIGIETEDREFELTEQGEARILLTNDQTVSQWPSKAALLADIAACRVLRSEIADWSKYKIEKKGQILNSLRMFIETCPTTGGDIQMGEEIVESCCSSQKVVTVTCEESGERLFEHPLPESDVEEQPS</sequence>
<evidence type="ECO:0000259" key="3">
    <source>
        <dbReference type="Pfam" id="PF26236"/>
    </source>
</evidence>
<feature type="region of interest" description="Disordered" evidence="1">
    <location>
        <begin position="95"/>
        <end position="145"/>
    </location>
</feature>
<dbReference type="Pfam" id="PF26236">
    <property type="entry name" value="DUF8054_N"/>
    <property type="match status" value="1"/>
</dbReference>
<accession>A0A4C2EMY2</accession>
<feature type="domain" description="DUF8054" evidence="5">
    <location>
        <begin position="147"/>
        <end position="268"/>
    </location>
</feature>
<feature type="transmembrane region" description="Helical" evidence="2">
    <location>
        <begin position="44"/>
        <end position="63"/>
    </location>
</feature>
<gene>
    <name evidence="6" type="ORF">Harman_38830</name>
</gene>
<dbReference type="Pfam" id="PF26237">
    <property type="entry name" value="DUF8054_C"/>
    <property type="match status" value="1"/>
</dbReference>
<evidence type="ECO:0000313" key="7">
    <source>
        <dbReference type="Proteomes" id="UP000304382"/>
    </source>
</evidence>
<keyword evidence="2" id="KW-0812">Transmembrane</keyword>
<evidence type="ECO:0000313" key="6">
    <source>
        <dbReference type="EMBL" id="GCF15948.1"/>
    </source>
</evidence>
<proteinExistence type="predicted"/>
<dbReference type="Pfam" id="PF26238">
    <property type="entry name" value="DUF8054_M"/>
    <property type="match status" value="1"/>
</dbReference>
<comment type="caution">
    <text evidence="6">The sequence shown here is derived from an EMBL/GenBank/DDBJ whole genome shotgun (WGS) entry which is preliminary data.</text>
</comment>
<keyword evidence="2" id="KW-0472">Membrane</keyword>
<dbReference type="Proteomes" id="UP000304382">
    <property type="component" value="Unassembled WGS sequence"/>
</dbReference>
<organism evidence="6 7">
    <name type="scientific">Haloarcula mannanilytica</name>
    <dbReference type="NCBI Taxonomy" id="2509225"/>
    <lineage>
        <taxon>Archaea</taxon>
        <taxon>Methanobacteriati</taxon>
        <taxon>Methanobacteriota</taxon>
        <taxon>Stenosarchaea group</taxon>
        <taxon>Halobacteria</taxon>
        <taxon>Halobacteriales</taxon>
        <taxon>Haloarculaceae</taxon>
        <taxon>Haloarcula</taxon>
    </lineage>
</organism>
<dbReference type="InterPro" id="IPR058674">
    <property type="entry name" value="DUF8054_N"/>
</dbReference>
<dbReference type="RefSeq" id="WP_137685345.1">
    <property type="nucleotide sequence ID" value="NZ_BIXZ01000012.1"/>
</dbReference>
<evidence type="ECO:0000259" key="5">
    <source>
        <dbReference type="Pfam" id="PF26238"/>
    </source>
</evidence>
<feature type="domain" description="DUF8054" evidence="3">
    <location>
        <begin position="6"/>
        <end position="86"/>
    </location>
</feature>
<dbReference type="InterPro" id="IPR058775">
    <property type="entry name" value="DUF8054_M"/>
</dbReference>
<dbReference type="EMBL" id="BIXZ01000012">
    <property type="protein sequence ID" value="GCF15948.1"/>
    <property type="molecule type" value="Genomic_DNA"/>
</dbReference>
<feature type="domain" description="DUF8054" evidence="4">
    <location>
        <begin position="271"/>
        <end position="311"/>
    </location>
</feature>
<keyword evidence="7" id="KW-1185">Reference proteome</keyword>
<evidence type="ECO:0000256" key="2">
    <source>
        <dbReference type="SAM" id="Phobius"/>
    </source>
</evidence>
<evidence type="ECO:0000259" key="4">
    <source>
        <dbReference type="Pfam" id="PF26237"/>
    </source>
</evidence>
<dbReference type="InterPro" id="IPR058675">
    <property type="entry name" value="DUF8054_C"/>
</dbReference>
<name>A0A4C2EMY2_9EURY</name>
<evidence type="ECO:0000256" key="1">
    <source>
        <dbReference type="SAM" id="MobiDB-lite"/>
    </source>
</evidence>
<dbReference type="OrthoDB" id="292134at2157"/>
<keyword evidence="2" id="KW-1133">Transmembrane helix</keyword>